<keyword evidence="1" id="KW-1133">Transmembrane helix</keyword>
<name>A0ABQ8P885_9CRYT</name>
<evidence type="ECO:0000313" key="2">
    <source>
        <dbReference type="EMBL" id="KAJ1611962.1"/>
    </source>
</evidence>
<feature type="transmembrane region" description="Helical" evidence="1">
    <location>
        <begin position="137"/>
        <end position="161"/>
    </location>
</feature>
<feature type="transmembrane region" description="Helical" evidence="1">
    <location>
        <begin position="182"/>
        <end position="209"/>
    </location>
</feature>
<accession>A0ABQ8P885</accession>
<sequence>MGAISLNDLNNCEYVIGDTILSTDDGLKPASSKFIAVNCAIIALSLLSLFITLFESLFKSLVKMYSLMVLNRIICTCFILLFLRYIRNVERANIKMFLFLHFINQANYFGTSITAIYTKIPNILHGYSVKSFNIMHITLIICFTAILIMETINLAMVYNIFSQIQRNLIIAKPKVNGNDLKLNLCIFTLFGYSILADCLYLTCSIITYVKYIMFNGFLTEAVLSSFSGICIFISTAGLILGISVINILR</sequence>
<protein>
    <submittedName>
        <fullName evidence="2">Transmembrane domain-containing protein</fullName>
    </submittedName>
</protein>
<dbReference type="EMBL" id="JAPCXB010000051">
    <property type="protein sequence ID" value="KAJ1611962.1"/>
    <property type="molecule type" value="Genomic_DNA"/>
</dbReference>
<keyword evidence="1" id="KW-0472">Membrane</keyword>
<keyword evidence="1 2" id="KW-0812">Transmembrane</keyword>
<organism evidence="2 3">
    <name type="scientific">Cryptosporidium canis</name>
    <dbReference type="NCBI Taxonomy" id="195482"/>
    <lineage>
        <taxon>Eukaryota</taxon>
        <taxon>Sar</taxon>
        <taxon>Alveolata</taxon>
        <taxon>Apicomplexa</taxon>
        <taxon>Conoidasida</taxon>
        <taxon>Coccidia</taxon>
        <taxon>Eucoccidiorida</taxon>
        <taxon>Eimeriorina</taxon>
        <taxon>Cryptosporidiidae</taxon>
        <taxon>Cryptosporidium</taxon>
    </lineage>
</organism>
<evidence type="ECO:0000256" key="1">
    <source>
        <dbReference type="SAM" id="Phobius"/>
    </source>
</evidence>
<evidence type="ECO:0000313" key="3">
    <source>
        <dbReference type="Proteomes" id="UP001071777"/>
    </source>
</evidence>
<gene>
    <name evidence="2" type="ORF">OJ252_1397</name>
</gene>
<feature type="transmembrane region" description="Helical" evidence="1">
    <location>
        <begin position="35"/>
        <end position="58"/>
    </location>
</feature>
<keyword evidence="3" id="KW-1185">Reference proteome</keyword>
<feature type="transmembrane region" description="Helical" evidence="1">
    <location>
        <begin position="98"/>
        <end position="117"/>
    </location>
</feature>
<proteinExistence type="predicted"/>
<comment type="caution">
    <text evidence="2">The sequence shown here is derived from an EMBL/GenBank/DDBJ whole genome shotgun (WGS) entry which is preliminary data.</text>
</comment>
<feature type="transmembrane region" description="Helical" evidence="1">
    <location>
        <begin position="221"/>
        <end position="248"/>
    </location>
</feature>
<reference evidence="2" key="1">
    <citation type="submission" date="2022-10" db="EMBL/GenBank/DDBJ databases">
        <title>Adaptive evolution leads to modifications in subtelomeric GC content in a zoonotic Cryptosporidium species.</title>
        <authorList>
            <person name="Li J."/>
            <person name="Feng Y."/>
            <person name="Xiao L."/>
        </authorList>
    </citation>
    <scope>NUCLEOTIDE SEQUENCE</scope>
    <source>
        <strain evidence="2">25894</strain>
    </source>
</reference>
<feature type="transmembrane region" description="Helical" evidence="1">
    <location>
        <begin position="64"/>
        <end position="86"/>
    </location>
</feature>
<dbReference type="Proteomes" id="UP001071777">
    <property type="component" value="Unassembled WGS sequence"/>
</dbReference>